<evidence type="ECO:0000313" key="23">
    <source>
        <dbReference type="EMBL" id="OXA43415.1"/>
    </source>
</evidence>
<sequence>MVVPISLLKSTLTQKPADMLRRCLLSTTSNNNGNKFKKALTCALLTGTGAGSLLLLTALENSFRTNASDLELHPTHLPWNHSGTFQAFDHASIRRGYEVYKQVCSACHSMRFLAYRNLVGVSHTEVQAKMEAEQVQVTDGPNEEGKMFQRPGKLSDRFPSPYANDEAARFANNGAIPPDLSYITAARHGGEDYVFALLTGYCNAPAGIPLREGQHFNPYFPGGAIGMGQTLFNEVIEYSDGTPATASQFAKDVSTFLRWAAEPEHDIRKQMALKATMMFSLLAMISYYYKRHKWTVLKSRKLEFRPRSGKSD</sequence>
<dbReference type="PROSITE" id="PS51007">
    <property type="entry name" value="CYTC"/>
    <property type="match status" value="1"/>
</dbReference>
<dbReference type="InterPro" id="IPR021157">
    <property type="entry name" value="Cyt_c1_TM_anchor_C"/>
</dbReference>
<comment type="function">
    <text evidence="1">Electron carrier protein. The oxidized form of the cytochrome c heme group can accept an electron from the heme group of the cytochrome c1 subunit of cytochrome reductase. Cytochrome c then transfers this electron to the cytochrome oxidase complex, the final protein carrier in the mitochondrial electron-transport chain.</text>
</comment>
<keyword evidence="5 21" id="KW-0349">Heme</keyword>
<keyword evidence="24" id="KW-1185">Reference proteome</keyword>
<name>A0A226DCW3_FOLCA</name>
<keyword evidence="12 21" id="KW-0408">Iron</keyword>
<evidence type="ECO:0000256" key="2">
    <source>
        <dbReference type="ARBA" id="ARBA00004273"/>
    </source>
</evidence>
<keyword evidence="13" id="KW-0496">Mitochondrion</keyword>
<dbReference type="GO" id="GO:0006122">
    <property type="term" value="P:mitochondrial electron transport, ubiquinol to cytochrome c"/>
    <property type="evidence" value="ECO:0007669"/>
    <property type="project" value="TreeGrafter"/>
</dbReference>
<protein>
    <recommendedName>
        <fullName evidence="15">Cytochrome c1, heme protein, mitochondrial</fullName>
    </recommendedName>
    <alternativeName>
        <fullName evidence="18">Complex III subunit 4</fullName>
    </alternativeName>
    <alternativeName>
        <fullName evidence="17">Complex III subunit IV</fullName>
    </alternativeName>
    <alternativeName>
        <fullName evidence="16">Cytochrome b-c1 complex subunit 4</fullName>
    </alternativeName>
    <alternativeName>
        <fullName evidence="20">Ubiquinol-cytochrome-c reductase complex cytochrome c1 subunit</fullName>
    </alternativeName>
</protein>
<dbReference type="InterPro" id="IPR036909">
    <property type="entry name" value="Cyt_c-like_dom_sf"/>
</dbReference>
<evidence type="ECO:0000256" key="10">
    <source>
        <dbReference type="ARBA" id="ARBA00022982"/>
    </source>
</evidence>
<keyword evidence="10" id="KW-0249">Electron transport</keyword>
<gene>
    <name evidence="23" type="ORF">Fcan01_21878</name>
</gene>
<evidence type="ECO:0000256" key="11">
    <source>
        <dbReference type="ARBA" id="ARBA00022989"/>
    </source>
</evidence>
<evidence type="ECO:0000256" key="4">
    <source>
        <dbReference type="ARBA" id="ARBA00022448"/>
    </source>
</evidence>
<dbReference type="SUPFAM" id="SSF46626">
    <property type="entry name" value="Cytochrome c"/>
    <property type="match status" value="1"/>
</dbReference>
<keyword evidence="8 21" id="KW-0479">Metal-binding</keyword>
<keyword evidence="9" id="KW-0999">Mitochondrion inner membrane</keyword>
<comment type="similarity">
    <text evidence="3">Belongs to the cytochrome c family.</text>
</comment>
<comment type="cofactor">
    <cofactor evidence="21">
        <name>heme c</name>
        <dbReference type="ChEBI" id="CHEBI:61717"/>
    </cofactor>
    <text evidence="21">Binds 1 heme c group covalently per subunit.</text>
</comment>
<comment type="caution">
    <text evidence="23">The sequence shown here is derived from an EMBL/GenBank/DDBJ whole genome shotgun (WGS) entry which is preliminary data.</text>
</comment>
<feature type="binding site" description="covalent" evidence="21">
    <location>
        <position position="107"/>
    </location>
    <ligand>
        <name>heme c</name>
        <dbReference type="ChEBI" id="CHEBI:61717"/>
    </ligand>
</feature>
<evidence type="ECO:0000256" key="7">
    <source>
        <dbReference type="ARBA" id="ARBA00022692"/>
    </source>
</evidence>
<feature type="domain" description="Cytochrome c" evidence="22">
    <location>
        <begin position="91"/>
        <end position="243"/>
    </location>
</feature>
<evidence type="ECO:0000256" key="12">
    <source>
        <dbReference type="ARBA" id="ARBA00023004"/>
    </source>
</evidence>
<dbReference type="Pfam" id="PF02167">
    <property type="entry name" value="Cytochrom_C1"/>
    <property type="match status" value="1"/>
</dbReference>
<dbReference type="PANTHER" id="PTHR10266">
    <property type="entry name" value="CYTOCHROME C1"/>
    <property type="match status" value="1"/>
</dbReference>
<dbReference type="STRING" id="158441.A0A226DCW3"/>
<evidence type="ECO:0000256" key="5">
    <source>
        <dbReference type="ARBA" id="ARBA00022617"/>
    </source>
</evidence>
<evidence type="ECO:0000256" key="9">
    <source>
        <dbReference type="ARBA" id="ARBA00022792"/>
    </source>
</evidence>
<keyword evidence="11" id="KW-1133">Transmembrane helix</keyword>
<evidence type="ECO:0000256" key="16">
    <source>
        <dbReference type="ARBA" id="ARBA00041262"/>
    </source>
</evidence>
<comment type="subunit">
    <text evidence="19">Component of the ubiquinol-cytochrome c oxidoreductase (cytochrome b-c1 complex, complex III, CIII), a multisubunit enzyme composed of 11 subunits. The complex is composed of 3 respiratory subunits cytochrome b, cytochrome c1 and Rieske protein UQCRFS1, 2 core protein subunits UQCRC1/QCR1 and UQCRC2/QCR2, and 6 low-molecular weight protein subunits UQCRH/QCR6, UQCRB/QCR7, UQCRQ/QCR8, UQCR10/QCR9, UQCR11/QCR10 and subunit 9, the cleavage product of Rieske protein UQCRFS1. The complex exists as an obligatory dimer and forms supercomplexes (SCs) in the inner mitochondrial membrane with NADH-ubiquinone oxidoreductase (complex I, CI) and cytochrome c oxidase (complex IV, CIV), resulting in different assemblies (supercomplex SCI(1)III(2)IV(1) and megacomplex MCI(2)III(2)IV(2)). Interacts with FLVCR2; this interaction occurs in the absence of heme and is disrupted upon heme binding.</text>
</comment>
<dbReference type="PRINTS" id="PR00603">
    <property type="entry name" value="CYTOCHROMEC1"/>
</dbReference>
<evidence type="ECO:0000256" key="14">
    <source>
        <dbReference type="ARBA" id="ARBA00023136"/>
    </source>
</evidence>
<dbReference type="Gene3D" id="1.10.760.10">
    <property type="entry name" value="Cytochrome c-like domain"/>
    <property type="match status" value="1"/>
</dbReference>
<dbReference type="InterPro" id="IPR002326">
    <property type="entry name" value="Cyt_c1"/>
</dbReference>
<dbReference type="InterPro" id="IPR009056">
    <property type="entry name" value="Cyt_c-like_dom"/>
</dbReference>
<comment type="subcellular location">
    <subcellularLocation>
        <location evidence="2">Mitochondrion inner membrane</location>
    </subcellularLocation>
</comment>
<evidence type="ECO:0000256" key="15">
    <source>
        <dbReference type="ARBA" id="ARBA00040084"/>
    </source>
</evidence>
<dbReference type="GO" id="GO:0005743">
    <property type="term" value="C:mitochondrial inner membrane"/>
    <property type="evidence" value="ECO:0007669"/>
    <property type="project" value="UniProtKB-SubCell"/>
</dbReference>
<evidence type="ECO:0000256" key="21">
    <source>
        <dbReference type="PIRSR" id="PIRSR602326-1"/>
    </source>
</evidence>
<evidence type="ECO:0000256" key="6">
    <source>
        <dbReference type="ARBA" id="ARBA00022660"/>
    </source>
</evidence>
<evidence type="ECO:0000259" key="22">
    <source>
        <dbReference type="PROSITE" id="PS51007"/>
    </source>
</evidence>
<evidence type="ECO:0000256" key="8">
    <source>
        <dbReference type="ARBA" id="ARBA00022723"/>
    </source>
</evidence>
<evidence type="ECO:0000313" key="24">
    <source>
        <dbReference type="Proteomes" id="UP000198287"/>
    </source>
</evidence>
<feature type="binding site" description="covalent" evidence="21">
    <location>
        <position position="227"/>
    </location>
    <ligand>
        <name>heme c</name>
        <dbReference type="ChEBI" id="CHEBI:61717"/>
    </ligand>
</feature>
<keyword evidence="6" id="KW-0679">Respiratory chain</keyword>
<dbReference type="Gene3D" id="1.20.5.100">
    <property type="entry name" value="Cytochrome c1, transmembrane anchor, C-terminal"/>
    <property type="match status" value="1"/>
</dbReference>
<feature type="binding site" description="covalent" evidence="21">
    <location>
        <position position="108"/>
    </location>
    <ligand>
        <name>heme c</name>
        <dbReference type="ChEBI" id="CHEBI:61717"/>
    </ligand>
</feature>
<dbReference type="EMBL" id="LNIX01000022">
    <property type="protein sequence ID" value="OXA43415.1"/>
    <property type="molecule type" value="Genomic_DNA"/>
</dbReference>
<dbReference type="GO" id="GO:0020037">
    <property type="term" value="F:heme binding"/>
    <property type="evidence" value="ECO:0007669"/>
    <property type="project" value="InterPro"/>
</dbReference>
<evidence type="ECO:0000256" key="19">
    <source>
        <dbReference type="ARBA" id="ARBA00062753"/>
    </source>
</evidence>
<dbReference type="SUPFAM" id="SSF81496">
    <property type="entry name" value="Cytochrome c1 subunit of cytochrome bc1 complex (Ubiquinol-cytochrome c reductase), transmembrane anchor"/>
    <property type="match status" value="1"/>
</dbReference>
<proteinExistence type="inferred from homology"/>
<evidence type="ECO:0000256" key="1">
    <source>
        <dbReference type="ARBA" id="ARBA00002555"/>
    </source>
</evidence>
<dbReference type="GO" id="GO:0009055">
    <property type="term" value="F:electron transfer activity"/>
    <property type="evidence" value="ECO:0007669"/>
    <property type="project" value="InterPro"/>
</dbReference>
<dbReference type="GO" id="GO:0046872">
    <property type="term" value="F:metal ion binding"/>
    <property type="evidence" value="ECO:0007669"/>
    <property type="project" value="UniProtKB-KW"/>
</dbReference>
<dbReference type="PANTHER" id="PTHR10266:SF3">
    <property type="entry name" value="CYTOCHROME C1, HEME PROTEIN, MITOCHONDRIAL"/>
    <property type="match status" value="1"/>
</dbReference>
<evidence type="ECO:0000256" key="18">
    <source>
        <dbReference type="ARBA" id="ARBA00041779"/>
    </source>
</evidence>
<dbReference type="OrthoDB" id="5925at2759"/>
<keyword evidence="7" id="KW-0812">Transmembrane</keyword>
<dbReference type="OMA" id="WVKKFKW"/>
<evidence type="ECO:0000256" key="3">
    <source>
        <dbReference type="ARBA" id="ARBA00006488"/>
    </source>
</evidence>
<reference evidence="23 24" key="1">
    <citation type="submission" date="2015-12" db="EMBL/GenBank/DDBJ databases">
        <title>The genome of Folsomia candida.</title>
        <authorList>
            <person name="Faddeeva A."/>
            <person name="Derks M.F."/>
            <person name="Anvar Y."/>
            <person name="Smit S."/>
            <person name="Van Straalen N."/>
            <person name="Roelofs D."/>
        </authorList>
    </citation>
    <scope>NUCLEOTIDE SEQUENCE [LARGE SCALE GENOMIC DNA]</scope>
    <source>
        <strain evidence="23 24">VU population</strain>
        <tissue evidence="23">Whole body</tissue>
    </source>
</reference>
<evidence type="ECO:0000256" key="13">
    <source>
        <dbReference type="ARBA" id="ARBA00023128"/>
    </source>
</evidence>
<evidence type="ECO:0000256" key="17">
    <source>
        <dbReference type="ARBA" id="ARBA00041724"/>
    </source>
</evidence>
<keyword evidence="4" id="KW-0813">Transport</keyword>
<organism evidence="23 24">
    <name type="scientific">Folsomia candida</name>
    <name type="common">Springtail</name>
    <dbReference type="NCBI Taxonomy" id="158441"/>
    <lineage>
        <taxon>Eukaryota</taxon>
        <taxon>Metazoa</taxon>
        <taxon>Ecdysozoa</taxon>
        <taxon>Arthropoda</taxon>
        <taxon>Hexapoda</taxon>
        <taxon>Collembola</taxon>
        <taxon>Entomobryomorpha</taxon>
        <taxon>Isotomoidea</taxon>
        <taxon>Isotomidae</taxon>
        <taxon>Proisotominae</taxon>
        <taxon>Folsomia</taxon>
    </lineage>
</organism>
<dbReference type="FunFam" id="1.20.5.100:FF:000003">
    <property type="entry name" value="Cytochrome c1, heme protein, mitochondrial"/>
    <property type="match status" value="1"/>
</dbReference>
<feature type="binding site" description="covalent" evidence="21">
    <location>
        <position position="104"/>
    </location>
    <ligand>
        <name>heme c</name>
        <dbReference type="ChEBI" id="CHEBI:61717"/>
    </ligand>
</feature>
<dbReference type="AlphaFoldDB" id="A0A226DCW3"/>
<dbReference type="FunFam" id="1.10.760.10:FF:000002">
    <property type="entry name" value="Cytochrome c1, heme protein"/>
    <property type="match status" value="1"/>
</dbReference>
<evidence type="ECO:0000256" key="20">
    <source>
        <dbReference type="ARBA" id="ARBA00079825"/>
    </source>
</evidence>
<dbReference type="Proteomes" id="UP000198287">
    <property type="component" value="Unassembled WGS sequence"/>
</dbReference>
<keyword evidence="14" id="KW-0472">Membrane</keyword>
<accession>A0A226DCW3</accession>